<evidence type="ECO:0000313" key="1">
    <source>
        <dbReference type="EMBL" id="CAK8991634.1"/>
    </source>
</evidence>
<accession>A0ABP0SXJ7</accession>
<dbReference type="EMBL" id="CAXAMN010000969">
    <property type="protein sequence ID" value="CAK8991634.1"/>
    <property type="molecule type" value="Genomic_DNA"/>
</dbReference>
<comment type="caution">
    <text evidence="2">The sequence shown here is derived from an EMBL/GenBank/DDBJ whole genome shotgun (WGS) entry which is preliminary data.</text>
</comment>
<evidence type="ECO:0000313" key="2">
    <source>
        <dbReference type="EMBL" id="CAK9116896.1"/>
    </source>
</evidence>
<dbReference type="EMBL" id="CAXAMN010028539">
    <property type="protein sequence ID" value="CAK9116896.1"/>
    <property type="molecule type" value="Genomic_DNA"/>
</dbReference>
<keyword evidence="3" id="KW-1185">Reference proteome</keyword>
<organism evidence="2 3">
    <name type="scientific">Durusdinium trenchii</name>
    <dbReference type="NCBI Taxonomy" id="1381693"/>
    <lineage>
        <taxon>Eukaryota</taxon>
        <taxon>Sar</taxon>
        <taxon>Alveolata</taxon>
        <taxon>Dinophyceae</taxon>
        <taxon>Suessiales</taxon>
        <taxon>Symbiodiniaceae</taxon>
        <taxon>Durusdinium</taxon>
    </lineage>
</organism>
<gene>
    <name evidence="1" type="ORF">CCMP2556_LOCUS2534</name>
    <name evidence="2" type="ORF">CCMP2556_LOCUS54352</name>
</gene>
<name>A0ABP0SXJ7_9DINO</name>
<evidence type="ECO:0000313" key="3">
    <source>
        <dbReference type="Proteomes" id="UP001642484"/>
    </source>
</evidence>
<reference evidence="2 3" key="1">
    <citation type="submission" date="2024-02" db="EMBL/GenBank/DDBJ databases">
        <authorList>
            <person name="Chen Y."/>
            <person name="Shah S."/>
            <person name="Dougan E. K."/>
            <person name="Thang M."/>
            <person name="Chan C."/>
        </authorList>
    </citation>
    <scope>NUCLEOTIDE SEQUENCE [LARGE SCALE GENOMIC DNA]</scope>
</reference>
<dbReference type="Proteomes" id="UP001642484">
    <property type="component" value="Unassembled WGS sequence"/>
</dbReference>
<protein>
    <submittedName>
        <fullName evidence="2">Uncharacterized protein</fullName>
    </submittedName>
</protein>
<sequence length="101" mass="11053">MRTCSFEGQSNKRLEEIESHARTAKAEDAARSGAFLAARSGGVILAFGREDSIFMHPVMAAVEAPKVIVNKPHLFCIKWRGIRSMLVQRLRSRKKAAAAGG</sequence>
<proteinExistence type="predicted"/>